<comment type="caution">
    <text evidence="7">The sequence shown here is derived from an EMBL/GenBank/DDBJ whole genome shotgun (WGS) entry which is preliminary data.</text>
</comment>
<dbReference type="HAMAP" id="MF_00291_B">
    <property type="entry name" value="Ribosomal_uS2_B"/>
    <property type="match status" value="1"/>
</dbReference>
<dbReference type="GO" id="GO:0006412">
    <property type="term" value="P:translation"/>
    <property type="evidence" value="ECO:0007669"/>
    <property type="project" value="UniProtKB-UniRule"/>
</dbReference>
<dbReference type="Proteomes" id="UP000176404">
    <property type="component" value="Unassembled WGS sequence"/>
</dbReference>
<dbReference type="InterPro" id="IPR023591">
    <property type="entry name" value="Ribosomal_uS2_flav_dom_sf"/>
</dbReference>
<dbReference type="PRINTS" id="PR00395">
    <property type="entry name" value="RIBOSOMALS2"/>
</dbReference>
<feature type="compositionally biased region" description="Basic residues" evidence="6">
    <location>
        <begin position="245"/>
        <end position="269"/>
    </location>
</feature>
<dbReference type="Gene3D" id="1.10.287.610">
    <property type="entry name" value="Helix hairpin bin"/>
    <property type="match status" value="1"/>
</dbReference>
<keyword evidence="3 5" id="KW-0687">Ribonucleoprotein</keyword>
<gene>
    <name evidence="5" type="primary">rpsB</name>
    <name evidence="7" type="ORF">A2892_04625</name>
</gene>
<evidence type="ECO:0000256" key="4">
    <source>
        <dbReference type="ARBA" id="ARBA00035256"/>
    </source>
</evidence>
<dbReference type="GO" id="GO:0015935">
    <property type="term" value="C:small ribosomal subunit"/>
    <property type="evidence" value="ECO:0007669"/>
    <property type="project" value="InterPro"/>
</dbReference>
<evidence type="ECO:0000256" key="6">
    <source>
        <dbReference type="SAM" id="MobiDB-lite"/>
    </source>
</evidence>
<dbReference type="PANTHER" id="PTHR12534">
    <property type="entry name" value="30S RIBOSOMAL PROTEIN S2 PROKARYOTIC AND ORGANELLAR"/>
    <property type="match status" value="1"/>
</dbReference>
<evidence type="ECO:0000256" key="3">
    <source>
        <dbReference type="ARBA" id="ARBA00023274"/>
    </source>
</evidence>
<dbReference type="InterPro" id="IPR005706">
    <property type="entry name" value="Ribosomal_uS2_bac/mit/plastid"/>
</dbReference>
<dbReference type="AlphaFoldDB" id="A0A1F8B6E2"/>
<dbReference type="GO" id="GO:0003735">
    <property type="term" value="F:structural constituent of ribosome"/>
    <property type="evidence" value="ECO:0007669"/>
    <property type="project" value="InterPro"/>
</dbReference>
<dbReference type="NCBIfam" id="TIGR01011">
    <property type="entry name" value="rpsB_bact"/>
    <property type="match status" value="1"/>
</dbReference>
<sequence>MTIKVSLEELIKSGAHFGHQTRRWNPKMEPFLYAKKDGVHVFDLITTKKLLEEALIILEDASKKEKKILFVGTKKQAKENIRKIANETGNFFVDERWLGGTLTNFPQIKKSIDKLADMKLKLQKGEYKNFTKKERLLKEREISRLERFFGGLAGIKELPDLLVIVDARREKGALQEAIAKNIEAIGIVDSNSNPTLVIYPIPMNDDATKAIEYVLELMKQAIIQGQKKTEIRKKEAVEIKDAKSKKPKTAKKTPRKKNKSLKKKKVEKK</sequence>
<evidence type="ECO:0000313" key="7">
    <source>
        <dbReference type="EMBL" id="OGM59601.1"/>
    </source>
</evidence>
<dbReference type="Gene3D" id="3.40.50.10490">
    <property type="entry name" value="Glucose-6-phosphate isomerase like protein, domain 1"/>
    <property type="match status" value="1"/>
</dbReference>
<comment type="similarity">
    <text evidence="1 5">Belongs to the universal ribosomal protein uS2 family.</text>
</comment>
<dbReference type="SUPFAM" id="SSF52313">
    <property type="entry name" value="Ribosomal protein S2"/>
    <property type="match status" value="1"/>
</dbReference>
<feature type="region of interest" description="Disordered" evidence="6">
    <location>
        <begin position="234"/>
        <end position="269"/>
    </location>
</feature>
<dbReference type="PANTHER" id="PTHR12534:SF0">
    <property type="entry name" value="SMALL RIBOSOMAL SUBUNIT PROTEIN US2M"/>
    <property type="match status" value="1"/>
</dbReference>
<dbReference type="STRING" id="1802517.A2892_04625"/>
<accession>A0A1F8B6E2</accession>
<feature type="compositionally biased region" description="Basic and acidic residues" evidence="6">
    <location>
        <begin position="234"/>
        <end position="244"/>
    </location>
</feature>
<dbReference type="CDD" id="cd01425">
    <property type="entry name" value="RPS2"/>
    <property type="match status" value="1"/>
</dbReference>
<reference evidence="7 8" key="1">
    <citation type="journal article" date="2016" name="Nat. Commun.">
        <title>Thousands of microbial genomes shed light on interconnected biogeochemical processes in an aquifer system.</title>
        <authorList>
            <person name="Anantharaman K."/>
            <person name="Brown C.T."/>
            <person name="Hug L.A."/>
            <person name="Sharon I."/>
            <person name="Castelle C.J."/>
            <person name="Probst A.J."/>
            <person name="Thomas B.C."/>
            <person name="Singh A."/>
            <person name="Wilkins M.J."/>
            <person name="Karaoz U."/>
            <person name="Brodie E.L."/>
            <person name="Williams K.H."/>
            <person name="Hubbard S.S."/>
            <person name="Banfield J.F."/>
        </authorList>
    </citation>
    <scope>NUCLEOTIDE SEQUENCE [LARGE SCALE GENOMIC DNA]</scope>
</reference>
<evidence type="ECO:0000313" key="8">
    <source>
        <dbReference type="Proteomes" id="UP000176404"/>
    </source>
</evidence>
<evidence type="ECO:0000256" key="1">
    <source>
        <dbReference type="ARBA" id="ARBA00006242"/>
    </source>
</evidence>
<dbReference type="Pfam" id="PF00318">
    <property type="entry name" value="Ribosomal_S2"/>
    <property type="match status" value="1"/>
</dbReference>
<evidence type="ECO:0000256" key="2">
    <source>
        <dbReference type="ARBA" id="ARBA00022980"/>
    </source>
</evidence>
<organism evidence="7 8">
    <name type="scientific">Candidatus Woesebacteria bacterium RIFCSPLOWO2_01_FULL_39_10b</name>
    <dbReference type="NCBI Taxonomy" id="1802517"/>
    <lineage>
        <taxon>Bacteria</taxon>
        <taxon>Candidatus Woeseibacteriota</taxon>
    </lineage>
</organism>
<dbReference type="PROSITE" id="PS00962">
    <property type="entry name" value="RIBOSOMAL_S2_1"/>
    <property type="match status" value="1"/>
</dbReference>
<name>A0A1F8B6E2_9BACT</name>
<dbReference type="EMBL" id="MGHD01000018">
    <property type="protein sequence ID" value="OGM59601.1"/>
    <property type="molecule type" value="Genomic_DNA"/>
</dbReference>
<evidence type="ECO:0000256" key="5">
    <source>
        <dbReference type="HAMAP-Rule" id="MF_00291"/>
    </source>
</evidence>
<proteinExistence type="inferred from homology"/>
<dbReference type="InterPro" id="IPR001865">
    <property type="entry name" value="Ribosomal_uS2"/>
</dbReference>
<dbReference type="InterPro" id="IPR018130">
    <property type="entry name" value="Ribosomal_uS2_CS"/>
</dbReference>
<protein>
    <recommendedName>
        <fullName evidence="4 5">Small ribosomal subunit protein uS2</fullName>
    </recommendedName>
</protein>
<keyword evidence="2 5" id="KW-0689">Ribosomal protein</keyword>